<dbReference type="GO" id="GO:0005737">
    <property type="term" value="C:cytoplasm"/>
    <property type="evidence" value="ECO:0007669"/>
    <property type="project" value="UniProtKB-SubCell"/>
</dbReference>
<evidence type="ECO:0000256" key="9">
    <source>
        <dbReference type="SAM" id="MobiDB-lite"/>
    </source>
</evidence>
<feature type="region of interest" description="Disordered" evidence="9">
    <location>
        <begin position="159"/>
        <end position="217"/>
    </location>
</feature>
<dbReference type="AlphaFoldDB" id="S8E9H4"/>
<comment type="subcellular location">
    <subcellularLocation>
        <location evidence="2">Cytoplasm</location>
    </subcellularLocation>
    <subcellularLocation>
        <location evidence="1">Nucleus</location>
    </subcellularLocation>
</comment>
<keyword evidence="7" id="KW-0804">Transcription</keyword>
<evidence type="ECO:0000256" key="7">
    <source>
        <dbReference type="ARBA" id="ARBA00023163"/>
    </source>
</evidence>
<evidence type="ECO:0000256" key="1">
    <source>
        <dbReference type="ARBA" id="ARBA00004123"/>
    </source>
</evidence>
<dbReference type="EMBL" id="KE504143">
    <property type="protein sequence ID" value="EPT01273.1"/>
    <property type="molecule type" value="Genomic_DNA"/>
</dbReference>
<sequence>MAEVPLSPQASVFVVDHKRRKVTPERAKANYLCGQLRLRLQYAKLKVEHGWQRQTLNEVENLYFRHTHKSRPIATPKQNGHRTAGTSSARYTPNMLFPVNDYHHERDANSREQITGSSGREVVLGLTVENGSVAASSVPLSPLPAVPMSAWPIPSVEAHATPTVEPPQPQSLQNGPDSGTLEQAAASMFSPQPGASAPEPLSANGLAPDPKYPPMPNGNVPMHFQPTGVPYCGGDSVYPPAQVHFYPAHPYQYEFHYHTPPQATPFFTSPPHQDAPGLQAPVQIHSQPSAQPQQSPQAQHRHSDSFNAAMSAQQSAPPNPTLTYDAFWSSHSQSTHSYRNVMYNPPGPTYQGQMNGVYLTANAVPGVADASGLPVSAPMTTAGLPEMAGAPAHATPSAYNF</sequence>
<feature type="compositionally biased region" description="Polar residues" evidence="9">
    <location>
        <begin position="305"/>
        <end position="316"/>
    </location>
</feature>
<keyword evidence="8" id="KW-0539">Nucleus</keyword>
<name>S8E9H4_FOMSC</name>
<dbReference type="HOGENOM" id="CLU_669087_0_0_1"/>
<dbReference type="eggNOG" id="ENOG502SGHY">
    <property type="taxonomic scope" value="Eukaryota"/>
</dbReference>
<keyword evidence="4" id="KW-0963">Cytoplasm</keyword>
<dbReference type="InterPro" id="IPR013734">
    <property type="entry name" value="TF_Nrm1/Whi5"/>
</dbReference>
<keyword evidence="5" id="KW-0678">Repressor</keyword>
<evidence type="ECO:0000256" key="3">
    <source>
        <dbReference type="ARBA" id="ARBA00006922"/>
    </source>
</evidence>
<feature type="region of interest" description="Disordered" evidence="9">
    <location>
        <begin position="285"/>
        <end position="320"/>
    </location>
</feature>
<evidence type="ECO:0000256" key="6">
    <source>
        <dbReference type="ARBA" id="ARBA00023015"/>
    </source>
</evidence>
<evidence type="ECO:0000313" key="10">
    <source>
        <dbReference type="EMBL" id="EPT01273.1"/>
    </source>
</evidence>
<organism evidence="10 11">
    <name type="scientific">Fomitopsis schrenkii</name>
    <name type="common">Brown rot fungus</name>
    <dbReference type="NCBI Taxonomy" id="2126942"/>
    <lineage>
        <taxon>Eukaryota</taxon>
        <taxon>Fungi</taxon>
        <taxon>Dikarya</taxon>
        <taxon>Basidiomycota</taxon>
        <taxon>Agaricomycotina</taxon>
        <taxon>Agaricomycetes</taxon>
        <taxon>Polyporales</taxon>
        <taxon>Fomitopsis</taxon>
    </lineage>
</organism>
<evidence type="ECO:0000256" key="4">
    <source>
        <dbReference type="ARBA" id="ARBA00022490"/>
    </source>
</evidence>
<proteinExistence type="inferred from homology"/>
<evidence type="ECO:0000313" key="11">
    <source>
        <dbReference type="Proteomes" id="UP000015241"/>
    </source>
</evidence>
<dbReference type="OrthoDB" id="2359117at2759"/>
<dbReference type="Proteomes" id="UP000015241">
    <property type="component" value="Unassembled WGS sequence"/>
</dbReference>
<feature type="region of interest" description="Disordered" evidence="9">
    <location>
        <begin position="72"/>
        <end position="93"/>
    </location>
</feature>
<gene>
    <name evidence="10" type="ORF">FOMPIDRAFT_1048986</name>
</gene>
<dbReference type="GO" id="GO:0005634">
    <property type="term" value="C:nucleus"/>
    <property type="evidence" value="ECO:0007669"/>
    <property type="project" value="UniProtKB-SubCell"/>
</dbReference>
<accession>S8E9H4</accession>
<dbReference type="InParanoid" id="S8E9H4"/>
<feature type="compositionally biased region" description="Polar residues" evidence="9">
    <location>
        <begin position="170"/>
        <end position="181"/>
    </location>
</feature>
<dbReference type="Pfam" id="PF08528">
    <property type="entry name" value="Whi5"/>
    <property type="match status" value="1"/>
</dbReference>
<dbReference type="STRING" id="743788.S8E9H4"/>
<feature type="compositionally biased region" description="Low complexity" evidence="9">
    <location>
        <begin position="286"/>
        <end position="298"/>
    </location>
</feature>
<evidence type="ECO:0000256" key="2">
    <source>
        <dbReference type="ARBA" id="ARBA00004496"/>
    </source>
</evidence>
<evidence type="ECO:0000256" key="5">
    <source>
        <dbReference type="ARBA" id="ARBA00022491"/>
    </source>
</evidence>
<comment type="similarity">
    <text evidence="3">Belongs to the WHI5/NRM1 family.</text>
</comment>
<evidence type="ECO:0000256" key="8">
    <source>
        <dbReference type="ARBA" id="ARBA00023242"/>
    </source>
</evidence>
<keyword evidence="11" id="KW-1185">Reference proteome</keyword>
<reference evidence="10 11" key="1">
    <citation type="journal article" date="2012" name="Science">
        <title>The Paleozoic origin of enzymatic lignin decomposition reconstructed from 31 fungal genomes.</title>
        <authorList>
            <person name="Floudas D."/>
            <person name="Binder M."/>
            <person name="Riley R."/>
            <person name="Barry K."/>
            <person name="Blanchette R.A."/>
            <person name="Henrissat B."/>
            <person name="Martinez A.T."/>
            <person name="Otillar R."/>
            <person name="Spatafora J.W."/>
            <person name="Yadav J.S."/>
            <person name="Aerts A."/>
            <person name="Benoit I."/>
            <person name="Boyd A."/>
            <person name="Carlson A."/>
            <person name="Copeland A."/>
            <person name="Coutinho P.M."/>
            <person name="de Vries R.P."/>
            <person name="Ferreira P."/>
            <person name="Findley K."/>
            <person name="Foster B."/>
            <person name="Gaskell J."/>
            <person name="Glotzer D."/>
            <person name="Gorecki P."/>
            <person name="Heitman J."/>
            <person name="Hesse C."/>
            <person name="Hori C."/>
            <person name="Igarashi K."/>
            <person name="Jurgens J.A."/>
            <person name="Kallen N."/>
            <person name="Kersten P."/>
            <person name="Kohler A."/>
            <person name="Kuees U."/>
            <person name="Kumar T.K.A."/>
            <person name="Kuo A."/>
            <person name="LaButti K."/>
            <person name="Larrondo L.F."/>
            <person name="Lindquist E."/>
            <person name="Ling A."/>
            <person name="Lombard V."/>
            <person name="Lucas S."/>
            <person name="Lundell T."/>
            <person name="Martin R."/>
            <person name="McLaughlin D.J."/>
            <person name="Morgenstern I."/>
            <person name="Morin E."/>
            <person name="Murat C."/>
            <person name="Nagy L.G."/>
            <person name="Nolan M."/>
            <person name="Ohm R.A."/>
            <person name="Patyshakuliyeva A."/>
            <person name="Rokas A."/>
            <person name="Ruiz-Duenas F.J."/>
            <person name="Sabat G."/>
            <person name="Salamov A."/>
            <person name="Samejima M."/>
            <person name="Schmutz J."/>
            <person name="Slot J.C."/>
            <person name="St John F."/>
            <person name="Stenlid J."/>
            <person name="Sun H."/>
            <person name="Sun S."/>
            <person name="Syed K."/>
            <person name="Tsang A."/>
            <person name="Wiebenga A."/>
            <person name="Young D."/>
            <person name="Pisabarro A."/>
            <person name="Eastwood D.C."/>
            <person name="Martin F."/>
            <person name="Cullen D."/>
            <person name="Grigoriev I.V."/>
            <person name="Hibbett D.S."/>
        </authorList>
    </citation>
    <scope>NUCLEOTIDE SEQUENCE</scope>
    <source>
        <strain evidence="11">FP-58527</strain>
    </source>
</reference>
<keyword evidence="6" id="KW-0805">Transcription regulation</keyword>
<protein>
    <submittedName>
        <fullName evidence="10">Uncharacterized protein</fullName>
    </submittedName>
</protein>